<feature type="compositionally biased region" description="Low complexity" evidence="8">
    <location>
        <begin position="191"/>
        <end position="208"/>
    </location>
</feature>
<dbReference type="Pfam" id="PF03918">
    <property type="entry name" value="CcmH"/>
    <property type="match status" value="1"/>
</dbReference>
<dbReference type="AlphaFoldDB" id="A0A090R3R7"/>
<organism evidence="10 11">
    <name type="scientific">Photobacterium aphoticum</name>
    <dbReference type="NCBI Taxonomy" id="754436"/>
    <lineage>
        <taxon>Bacteria</taxon>
        <taxon>Pseudomonadati</taxon>
        <taxon>Pseudomonadota</taxon>
        <taxon>Gammaproteobacteria</taxon>
        <taxon>Vibrionales</taxon>
        <taxon>Vibrionaceae</taxon>
        <taxon>Photobacterium</taxon>
    </lineage>
</organism>
<protein>
    <recommendedName>
        <fullName evidence="7">Cytochrome c-type biogenesis protein</fullName>
    </recommendedName>
</protein>
<gene>
    <name evidence="10" type="ORF">JCM19237_397</name>
</gene>
<keyword evidence="7" id="KW-0812">Transmembrane</keyword>
<dbReference type="GO" id="GO:0046872">
    <property type="term" value="F:metal ion binding"/>
    <property type="evidence" value="ECO:0007669"/>
    <property type="project" value="UniProtKB-KW"/>
</dbReference>
<sequence length="208" mass="22967">MISTFFRRSICRSTKTRFMSAVTAGVMALTIAVGAVATLGTVSVLTAPKAMASIDVYEFDNAEQEKAFQELTATLRCPKCQNNNIADSNATLAQDMRQKTYELLQEGKSQQDVVDYMIARYGNFVTYDPPIMASTLILWLGPLLFIVIGFTVLVMRSRKRNNVTDTDALESDEQARLQALLAEMNADDAQKTVSKSNTKSNSQQGKVE</sequence>
<feature type="region of interest" description="Disordered" evidence="8">
    <location>
        <begin position="186"/>
        <end position="208"/>
    </location>
</feature>
<dbReference type="FunFam" id="1.10.8.640:FF:000001">
    <property type="entry name" value="Cytochrome c-type biogenesis protein"/>
    <property type="match status" value="1"/>
</dbReference>
<comment type="similarity">
    <text evidence="1 7">Belongs to the CcmH/CycL/Ccl2/NrfF family.</text>
</comment>
<keyword evidence="5" id="KW-0201">Cytochrome c-type biogenesis</keyword>
<keyword evidence="7" id="KW-0472">Membrane</keyword>
<dbReference type="GO" id="GO:0005886">
    <property type="term" value="C:plasma membrane"/>
    <property type="evidence" value="ECO:0007669"/>
    <property type="project" value="TreeGrafter"/>
</dbReference>
<dbReference type="STRING" id="754436.JCM19237_397"/>
<name>A0A090R3R7_9GAMM</name>
<keyword evidence="10" id="KW-0456">Lyase</keyword>
<dbReference type="InterPro" id="IPR051263">
    <property type="entry name" value="C-type_cytochrome_biogenesis"/>
</dbReference>
<dbReference type="GO" id="GO:0017004">
    <property type="term" value="P:cytochrome complex assembly"/>
    <property type="evidence" value="ECO:0007669"/>
    <property type="project" value="UniProtKB-KW"/>
</dbReference>
<evidence type="ECO:0000256" key="3">
    <source>
        <dbReference type="ARBA" id="ARBA00022723"/>
    </source>
</evidence>
<feature type="transmembrane region" description="Helical" evidence="7">
    <location>
        <begin position="21"/>
        <end position="45"/>
    </location>
</feature>
<reference evidence="10 11" key="1">
    <citation type="journal article" date="2014" name="Genome Announc.">
        <title>Draft Genome Sequences of Two Vibrionaceae Species, Vibrio ponticus C121 and Photobacterium aphoticum C119, Isolated as Coral Reef Microbiota.</title>
        <authorList>
            <person name="Al-saari N."/>
            <person name="Meirelles P.M."/>
            <person name="Mino S."/>
            <person name="Suda W."/>
            <person name="Oshima K."/>
            <person name="Hattori M."/>
            <person name="Ohkuma M."/>
            <person name="Thompson F.L."/>
            <person name="Gomez-Gil B."/>
            <person name="Sawabe T."/>
            <person name="Sawabe T."/>
        </authorList>
    </citation>
    <scope>NUCLEOTIDE SEQUENCE [LARGE SCALE GENOMIC DNA]</scope>
    <source>
        <strain evidence="10 11">JCM 19237</strain>
    </source>
</reference>
<dbReference type="Gene3D" id="1.10.8.640">
    <property type="entry name" value="Cytochrome C biogenesis protein"/>
    <property type="match status" value="1"/>
</dbReference>
<dbReference type="PANTHER" id="PTHR47870:SF1">
    <property type="entry name" value="CYTOCHROME C-TYPE BIOGENESIS PROTEIN CCMH"/>
    <property type="match status" value="1"/>
</dbReference>
<evidence type="ECO:0000256" key="6">
    <source>
        <dbReference type="ARBA" id="ARBA00023004"/>
    </source>
</evidence>
<keyword evidence="4 7" id="KW-0732">Signal</keyword>
<accession>A0A090R3R7</accession>
<evidence type="ECO:0000256" key="7">
    <source>
        <dbReference type="RuleBase" id="RU364112"/>
    </source>
</evidence>
<evidence type="ECO:0000256" key="1">
    <source>
        <dbReference type="ARBA" id="ARBA00010342"/>
    </source>
</evidence>
<keyword evidence="7" id="KW-1133">Transmembrane helix</keyword>
<dbReference type="GO" id="GO:0016829">
    <property type="term" value="F:lyase activity"/>
    <property type="evidence" value="ECO:0007669"/>
    <property type="project" value="UniProtKB-KW"/>
</dbReference>
<feature type="transmembrane region" description="Helical" evidence="7">
    <location>
        <begin position="131"/>
        <end position="154"/>
    </location>
</feature>
<keyword evidence="2 7" id="KW-0349">Heme</keyword>
<dbReference type="CDD" id="cd16378">
    <property type="entry name" value="CcmH_N"/>
    <property type="match status" value="1"/>
</dbReference>
<dbReference type="Proteomes" id="UP000029227">
    <property type="component" value="Unassembled WGS sequence"/>
</dbReference>
<comment type="function">
    <text evidence="7">Possible subunit of a heme lyase.</text>
</comment>
<dbReference type="PANTHER" id="PTHR47870">
    <property type="entry name" value="CYTOCHROME C-TYPE BIOGENESIS PROTEIN CCMH"/>
    <property type="match status" value="1"/>
</dbReference>
<evidence type="ECO:0000256" key="8">
    <source>
        <dbReference type="SAM" id="MobiDB-lite"/>
    </source>
</evidence>
<evidence type="ECO:0000313" key="11">
    <source>
        <dbReference type="Proteomes" id="UP000029227"/>
    </source>
</evidence>
<evidence type="ECO:0000256" key="5">
    <source>
        <dbReference type="ARBA" id="ARBA00022748"/>
    </source>
</evidence>
<evidence type="ECO:0000313" key="10">
    <source>
        <dbReference type="EMBL" id="GAL08769.1"/>
    </source>
</evidence>
<dbReference type="InterPro" id="IPR038297">
    <property type="entry name" value="CcmH/CycL/NrfF/Ccl2_sf"/>
</dbReference>
<evidence type="ECO:0000256" key="2">
    <source>
        <dbReference type="ARBA" id="ARBA00022617"/>
    </source>
</evidence>
<keyword evidence="3 7" id="KW-0479">Metal-binding</keyword>
<evidence type="ECO:0000259" key="9">
    <source>
        <dbReference type="Pfam" id="PF03918"/>
    </source>
</evidence>
<keyword evidence="6 7" id="KW-0408">Iron</keyword>
<dbReference type="eggNOG" id="COG3088">
    <property type="taxonomic scope" value="Bacteria"/>
</dbReference>
<dbReference type="InterPro" id="IPR005616">
    <property type="entry name" value="CcmH/CycL/Ccl2/NrfF_N"/>
</dbReference>
<dbReference type="EMBL" id="BBMN01000032">
    <property type="protein sequence ID" value="GAL08769.1"/>
    <property type="molecule type" value="Genomic_DNA"/>
</dbReference>
<proteinExistence type="inferred from homology"/>
<feature type="domain" description="CcmH/CycL/Ccl2/NrfF N-terminal" evidence="9">
    <location>
        <begin position="43"/>
        <end position="181"/>
    </location>
</feature>
<evidence type="ECO:0000256" key="4">
    <source>
        <dbReference type="ARBA" id="ARBA00022729"/>
    </source>
</evidence>
<comment type="caution">
    <text evidence="10">The sequence shown here is derived from an EMBL/GenBank/DDBJ whole genome shotgun (WGS) entry which is preliminary data.</text>
</comment>